<dbReference type="InterPro" id="IPR036415">
    <property type="entry name" value="Lamin_tail_dom_sf"/>
</dbReference>
<keyword evidence="4" id="KW-0732">Signal</keyword>
<evidence type="ECO:0000256" key="2">
    <source>
        <dbReference type="ARBA" id="ARBA00022737"/>
    </source>
</evidence>
<evidence type="ECO:0000313" key="5">
    <source>
        <dbReference type="EMBL" id="MDA0180378.1"/>
    </source>
</evidence>
<dbReference type="AlphaFoldDB" id="A0A9X3S7K0"/>
<name>A0A9X3S7K0_9ACTN</name>
<proteinExistence type="predicted"/>
<feature type="compositionally biased region" description="Basic and acidic residues" evidence="3">
    <location>
        <begin position="1017"/>
        <end position="1027"/>
    </location>
</feature>
<sequence>MFLLAGLTFGASAAQAADVNVPDANLKATLNAGIAAATGTTRTPTQAITTDDARAVTTIEHYGFDASAAIGSFQGLEAFTNLTSLAIYNTDGTATDLGPIGALPRLKDLVLSGGIVQDLRPLFTGAPPLESLNLGELPIATLDGIGSLSGLKTLVLGGGPFNPNSTLRDISPLSALGSLTSVTIDGVSKLRDVSALASSKDTITSLQVSNTEVSDVDFLEGFKRATNVNLYANRIEDVSVFSKFDASYALPTTAGSTLDLSSNRIRDFSPVDGFRAITGFKPLSFQGGYQDIYVGALDAGNGVDVQLKPGPQSNGNPGAVPRAQLPAVYNATTGRLTAGVGAASALVSSSGGGGEWTVHFSEAADRVERLRINEVESDGDLRGDWVELYNPLSDAVDVSGVVVSDGDDAHKLALPEGTRIAGKGYKAIVTDAAATPGNFVLGAVDAVRLFAPGTTDLGAATPFDSYAWTQHAATTSGRTAPGAGVWRTTRESTFELPNTFNPEQVAPTVALSGATESIDGQVAVTATVSKPGGAGVAGDATGGVVFTVDGQQTAPIPVQDGVARLNRTLEGTPQGSAHTITARYVSGGVADPYADSATSAAHTVTVTILEFAGTEPTIPATVQLGQPVTVTTSSITPAPDTIGYQWQDSAGNDISGATQASYTLDYSVNGSPGFRQVYPSGAVRVKVTVAKAGYRTKTFTTAVITPEPWALLTTPAATLSTGAPRIGDTITASHPEWTSPLTARFAWYRVGYQYEWLRDGQLITGATDSVLPVIREGVTGGGPKVVSYTVTPADEGHRIALRVRGGGSFPALAKEATVDSTATAAVAKALFTGTPAPLVDKASPTFGDTLTASTAAWAPAAAFTYQWLRDGQPIDGATSASYKTVVADVDRTLSVEVTGTATGVETKKVVSAATAKVQPKPFAAAPAPVIDVASPKPGDRLTASVADWSPTVDLAWQWLRDGQPIAGATSPWYVATDADLGHALSVRATGRLAGHADRSVESPATAKVQAPTVQEQPKVDPPKEQVSRRVSAKYRVAVTASKGKTLKLTVSAPGFAAGQLPVRVTLKVAGVKQAYTVRLKDGKATLKLGARASRVKTGKKVAVSVSLPASSATSTSTTATQVITTTYAAAKATAKVTVRIR</sequence>
<keyword evidence="2" id="KW-0677">Repeat</keyword>
<dbReference type="PANTHER" id="PTHR46652:SF3">
    <property type="entry name" value="LEUCINE-RICH REPEAT-CONTAINING PROTEIN 9"/>
    <property type="match status" value="1"/>
</dbReference>
<keyword evidence="1" id="KW-0433">Leucine-rich repeat</keyword>
<comment type="caution">
    <text evidence="5">The sequence shown here is derived from an EMBL/GenBank/DDBJ whole genome shotgun (WGS) entry which is preliminary data.</text>
</comment>
<dbReference type="Gene3D" id="3.80.10.10">
    <property type="entry name" value="Ribonuclease Inhibitor"/>
    <property type="match status" value="1"/>
</dbReference>
<organism evidence="5 6">
    <name type="scientific">Solirubrobacter phytolaccae</name>
    <dbReference type="NCBI Taxonomy" id="1404360"/>
    <lineage>
        <taxon>Bacteria</taxon>
        <taxon>Bacillati</taxon>
        <taxon>Actinomycetota</taxon>
        <taxon>Thermoleophilia</taxon>
        <taxon>Solirubrobacterales</taxon>
        <taxon>Solirubrobacteraceae</taxon>
        <taxon>Solirubrobacter</taxon>
    </lineage>
</organism>
<dbReference type="PANTHER" id="PTHR46652">
    <property type="entry name" value="LEUCINE-RICH REPEAT AND IQ DOMAIN-CONTAINING PROTEIN 1-RELATED"/>
    <property type="match status" value="1"/>
</dbReference>
<feature type="region of interest" description="Disordered" evidence="3">
    <location>
        <begin position="994"/>
        <end position="1028"/>
    </location>
</feature>
<evidence type="ECO:0000256" key="3">
    <source>
        <dbReference type="SAM" id="MobiDB-lite"/>
    </source>
</evidence>
<dbReference type="InterPro" id="IPR032675">
    <property type="entry name" value="LRR_dom_sf"/>
</dbReference>
<reference evidence="5" key="1">
    <citation type="submission" date="2022-10" db="EMBL/GenBank/DDBJ databases">
        <title>The WGS of Solirubrobacter phytolaccae KCTC 29190.</title>
        <authorList>
            <person name="Jiang Z."/>
        </authorList>
    </citation>
    <scope>NUCLEOTIDE SEQUENCE</scope>
    <source>
        <strain evidence="5">KCTC 29190</strain>
    </source>
</reference>
<evidence type="ECO:0000256" key="1">
    <source>
        <dbReference type="ARBA" id="ARBA00022614"/>
    </source>
</evidence>
<dbReference type="SUPFAM" id="SSF52058">
    <property type="entry name" value="L domain-like"/>
    <property type="match status" value="1"/>
</dbReference>
<dbReference type="InterPro" id="IPR050836">
    <property type="entry name" value="SDS22/Internalin_LRR"/>
</dbReference>
<feature type="signal peptide" evidence="4">
    <location>
        <begin position="1"/>
        <end position="16"/>
    </location>
</feature>
<keyword evidence="6" id="KW-1185">Reference proteome</keyword>
<dbReference type="Proteomes" id="UP001147653">
    <property type="component" value="Unassembled WGS sequence"/>
</dbReference>
<accession>A0A9X3S7K0</accession>
<dbReference type="SUPFAM" id="SSF74853">
    <property type="entry name" value="Lamin A/C globular tail domain"/>
    <property type="match status" value="1"/>
</dbReference>
<dbReference type="RefSeq" id="WP_270024686.1">
    <property type="nucleotide sequence ID" value="NZ_JAPDDP010000012.1"/>
</dbReference>
<dbReference type="Gene3D" id="2.60.40.2700">
    <property type="match status" value="3"/>
</dbReference>
<gene>
    <name evidence="5" type="ORF">OJ997_08725</name>
</gene>
<feature type="chain" id="PRO_5040786859" evidence="4">
    <location>
        <begin position="17"/>
        <end position="1141"/>
    </location>
</feature>
<evidence type="ECO:0000313" key="6">
    <source>
        <dbReference type="Proteomes" id="UP001147653"/>
    </source>
</evidence>
<evidence type="ECO:0000256" key="4">
    <source>
        <dbReference type="SAM" id="SignalP"/>
    </source>
</evidence>
<dbReference type="EMBL" id="JAPDDP010000012">
    <property type="protein sequence ID" value="MDA0180378.1"/>
    <property type="molecule type" value="Genomic_DNA"/>
</dbReference>
<protein>
    <submittedName>
        <fullName evidence="5">Uncharacterized protein</fullName>
    </submittedName>
</protein>